<dbReference type="InterPro" id="IPR009078">
    <property type="entry name" value="Ferritin-like_SF"/>
</dbReference>
<gene>
    <name evidence="1" type="ORF">GCM10023350_43140</name>
</gene>
<dbReference type="Proteomes" id="UP001499882">
    <property type="component" value="Unassembled WGS sequence"/>
</dbReference>
<protein>
    <recommendedName>
        <fullName evidence="3">Phenylacetate-CoA oxygenase subunit PaaI</fullName>
    </recommendedName>
</protein>
<comment type="caution">
    <text evidence="1">The sequence shown here is derived from an EMBL/GenBank/DDBJ whole genome shotgun (WGS) entry which is preliminary data.</text>
</comment>
<dbReference type="EMBL" id="BAABKN010000028">
    <property type="protein sequence ID" value="GAA4753246.1"/>
    <property type="molecule type" value="Genomic_DNA"/>
</dbReference>
<dbReference type="InterPro" id="IPR007814">
    <property type="entry name" value="PaaA_PaaC"/>
</dbReference>
<organism evidence="1 2">
    <name type="scientific">Nocardioides endophyticus</name>
    <dbReference type="NCBI Taxonomy" id="1353775"/>
    <lineage>
        <taxon>Bacteria</taxon>
        <taxon>Bacillati</taxon>
        <taxon>Actinomycetota</taxon>
        <taxon>Actinomycetes</taxon>
        <taxon>Propionibacteriales</taxon>
        <taxon>Nocardioidaceae</taxon>
        <taxon>Nocardioides</taxon>
    </lineage>
</organism>
<dbReference type="InterPro" id="IPR012347">
    <property type="entry name" value="Ferritin-like"/>
</dbReference>
<proteinExistence type="predicted"/>
<name>A0ABP8ZCT2_9ACTN</name>
<accession>A0ABP8ZCT2</accession>
<sequence length="246" mass="27712">MAFSANDDLLCVADTKLVLGNWFAECVMNGRSLPDFAAMLGMCTASYGQTRAIYQHLSPGRDAYAQMERGRGPDAISSMELLDVPPQNWEDLVLTAYLSEQATWAMMSSLLDDPDRAVSAIARKVGEEAYFHLKYATGWFQVIRSEDESSERLMEALARRLPLAVDWFGHPDGDTADVAEASTSERSRTQRFLRNVAQDLERVGLQLPDLSQPLDRGEWDSSRRRRSDLPDGLFEIIRFKDPVYAH</sequence>
<evidence type="ECO:0008006" key="3">
    <source>
        <dbReference type="Google" id="ProtNLM"/>
    </source>
</evidence>
<reference evidence="2" key="1">
    <citation type="journal article" date="2019" name="Int. J. Syst. Evol. Microbiol.">
        <title>The Global Catalogue of Microorganisms (GCM) 10K type strain sequencing project: providing services to taxonomists for standard genome sequencing and annotation.</title>
        <authorList>
            <consortium name="The Broad Institute Genomics Platform"/>
            <consortium name="The Broad Institute Genome Sequencing Center for Infectious Disease"/>
            <person name="Wu L."/>
            <person name="Ma J."/>
        </authorList>
    </citation>
    <scope>NUCLEOTIDE SEQUENCE [LARGE SCALE GENOMIC DNA]</scope>
    <source>
        <strain evidence="2">JCM 18532</strain>
    </source>
</reference>
<dbReference type="InterPro" id="IPR052703">
    <property type="entry name" value="Aromatic_CoA_ox/epox"/>
</dbReference>
<dbReference type="Gene3D" id="1.20.1260.10">
    <property type="match status" value="1"/>
</dbReference>
<dbReference type="PANTHER" id="PTHR30458:SF0">
    <property type="entry name" value="1,2-PHENYLACETYL-COA EPOXIDASE, SUBUNIT C"/>
    <property type="match status" value="1"/>
</dbReference>
<evidence type="ECO:0000313" key="1">
    <source>
        <dbReference type="EMBL" id="GAA4753246.1"/>
    </source>
</evidence>
<dbReference type="Pfam" id="PF05138">
    <property type="entry name" value="PaaA_PaaC"/>
    <property type="match status" value="1"/>
</dbReference>
<dbReference type="SUPFAM" id="SSF47240">
    <property type="entry name" value="Ferritin-like"/>
    <property type="match status" value="1"/>
</dbReference>
<keyword evidence="2" id="KW-1185">Reference proteome</keyword>
<evidence type="ECO:0000313" key="2">
    <source>
        <dbReference type="Proteomes" id="UP001499882"/>
    </source>
</evidence>
<dbReference type="PANTHER" id="PTHR30458">
    <property type="entry name" value="PHENYLACETIC ACID DEGRADATION PROTEIN PAA"/>
    <property type="match status" value="1"/>
</dbReference>